<protein>
    <submittedName>
        <fullName evidence="2">Uncharacterized protein</fullName>
    </submittedName>
</protein>
<proteinExistence type="predicted"/>
<dbReference type="AlphaFoldDB" id="A0A382HNP2"/>
<name>A0A382HNP2_9ZZZZ</name>
<accession>A0A382HNP2</accession>
<feature type="transmembrane region" description="Helical" evidence="1">
    <location>
        <begin position="25"/>
        <end position="46"/>
    </location>
</feature>
<organism evidence="2">
    <name type="scientific">marine metagenome</name>
    <dbReference type="NCBI Taxonomy" id="408172"/>
    <lineage>
        <taxon>unclassified sequences</taxon>
        <taxon>metagenomes</taxon>
        <taxon>ecological metagenomes</taxon>
    </lineage>
</organism>
<gene>
    <name evidence="2" type="ORF">METZ01_LOCUS241559</name>
</gene>
<dbReference type="EMBL" id="UINC01062264">
    <property type="protein sequence ID" value="SVB88705.1"/>
    <property type="molecule type" value="Genomic_DNA"/>
</dbReference>
<keyword evidence="1" id="KW-1133">Transmembrane helix</keyword>
<reference evidence="2" key="1">
    <citation type="submission" date="2018-05" db="EMBL/GenBank/DDBJ databases">
        <authorList>
            <person name="Lanie J.A."/>
            <person name="Ng W.-L."/>
            <person name="Kazmierczak K.M."/>
            <person name="Andrzejewski T.M."/>
            <person name="Davidsen T.M."/>
            <person name="Wayne K.J."/>
            <person name="Tettelin H."/>
            <person name="Glass J.I."/>
            <person name="Rusch D."/>
            <person name="Podicherti R."/>
            <person name="Tsui H.-C.T."/>
            <person name="Winkler M.E."/>
        </authorList>
    </citation>
    <scope>NUCLEOTIDE SEQUENCE</scope>
</reference>
<sequence>MKGAIMNKTVNNLPFVYASQTYKKIGAYGAVTAIAFIIVMLLVLYAPEIPTIGEGMGLDYNLVP</sequence>
<keyword evidence="1" id="KW-0472">Membrane</keyword>
<keyword evidence="1" id="KW-0812">Transmembrane</keyword>
<evidence type="ECO:0000256" key="1">
    <source>
        <dbReference type="SAM" id="Phobius"/>
    </source>
</evidence>
<evidence type="ECO:0000313" key="2">
    <source>
        <dbReference type="EMBL" id="SVB88705.1"/>
    </source>
</evidence>